<feature type="compositionally biased region" description="Low complexity" evidence="2">
    <location>
        <begin position="4282"/>
        <end position="4291"/>
    </location>
</feature>
<dbReference type="InterPro" id="IPR007842">
    <property type="entry name" value="HEPN_dom"/>
</dbReference>
<protein>
    <recommendedName>
        <fullName evidence="3">HEPN domain-containing protein</fullName>
    </recommendedName>
</protein>
<evidence type="ECO:0000313" key="4">
    <source>
        <dbReference type="EMBL" id="CAH3148612.1"/>
    </source>
</evidence>
<evidence type="ECO:0000256" key="1">
    <source>
        <dbReference type="SAM" id="Coils"/>
    </source>
</evidence>
<evidence type="ECO:0000259" key="3">
    <source>
        <dbReference type="PROSITE" id="PS50910"/>
    </source>
</evidence>
<dbReference type="NCBIfam" id="NF047352">
    <property type="entry name" value="P_loop_sacsin"/>
    <property type="match status" value="3"/>
</dbReference>
<evidence type="ECO:0000313" key="5">
    <source>
        <dbReference type="Proteomes" id="UP001159405"/>
    </source>
</evidence>
<keyword evidence="5" id="KW-1185">Reference proteome</keyword>
<feature type="compositionally biased region" description="Basic and acidic residues" evidence="2">
    <location>
        <begin position="4271"/>
        <end position="4281"/>
    </location>
</feature>
<feature type="region of interest" description="Disordered" evidence="2">
    <location>
        <begin position="4271"/>
        <end position="4293"/>
    </location>
</feature>
<dbReference type="SMART" id="SM00748">
    <property type="entry name" value="HEPN"/>
    <property type="match status" value="1"/>
</dbReference>
<accession>A0ABN8PQF1</accession>
<feature type="coiled-coil region" evidence="1">
    <location>
        <begin position="22"/>
        <end position="49"/>
    </location>
</feature>
<dbReference type="Pfam" id="PF25794">
    <property type="entry name" value="SACS"/>
    <property type="match status" value="3"/>
</dbReference>
<feature type="region of interest" description="Disordered" evidence="2">
    <location>
        <begin position="4316"/>
        <end position="4340"/>
    </location>
</feature>
<evidence type="ECO:0000256" key="2">
    <source>
        <dbReference type="SAM" id="MobiDB-lite"/>
    </source>
</evidence>
<dbReference type="Gene3D" id="1.20.120.330">
    <property type="entry name" value="Nucleotidyltransferases domain 2"/>
    <property type="match status" value="1"/>
</dbReference>
<reference evidence="4 5" key="1">
    <citation type="submission" date="2022-05" db="EMBL/GenBank/DDBJ databases">
        <authorList>
            <consortium name="Genoscope - CEA"/>
            <person name="William W."/>
        </authorList>
    </citation>
    <scope>NUCLEOTIDE SEQUENCE [LARGE SCALE GENOMIC DNA]</scope>
</reference>
<sequence length="4466" mass="508796">MTLVRLKTTIDEENYRMCKKILKEKSCELQDLSKQLTAVQLKADSADEEFDLIQPSLIQQLRKILDEGPDDGQVLKELIQNAEDAGATQVKFLHDKHSYGTDKLYNEDLVKFQGPALYAYNNSKFTKEDWRGIRLVCDSIKAENPLKVGRFGLGFKSVFHMTDLPSLISDSRIGFIDPHGVHFSDRRRIRTGKYWRLKEDRASIDEFSDQFLPYKGIFNCTDEVFSQGFYDGTIFRFPFRNKPSDLSGTLYNADKMTTLFDSFKADAALILLFLQSLESVELYTREESESSPSIIFQVKITEKSLQTVRAKRKEFLKKITPGNVMPKPVTVSYPITIETINFEMQLTEKHSFLVTNYFCGGQVSSTFKKLMTDKDLSYLPTIGVAMALPEGPQLQTPDIQGHVFCFLPLPIQTKSLTGLPVHVNGFFALSQNRRHIKSPNADQEYRQKAGRQMTDKSLLWNKCLLEEALPEAYATMILEAIKEKSAFISKNAIYKAWPDINIIDKQWKGLEKPLFRLLLEKNVVHTQAQGGQWVAVKEAIFQRVAEGEQNELLLKVLLSVGLPAVRVPSHVLQAVDVHAPGQKQITPPLIRYVLRKVPSFYTSLDDTKKLLLLQFCLSDRAFKDLNSLQLLPLANRTFAKFDNRATAVYITSLEHPQELFSGIPEKFLQNDLDEDILRNLKSAASEGHTQLRFLECHHVPELLWQSIPPNWKKGDSVLWYPDSPGHHHPSRSWIQSIWNYLRRHFPTVRDIRQLEGLPLIPLSMSQTPVTLTRLSRPSRTVVKQFNDECIDEILATVLKRLCVIVLHDLPTFISYHPGVVGTYVSLPHVQGAVKAMMTTASSLPSGRFLEILQKEVSTKEKLALRSFLANIKPSDVVKEGYSAFLCSLPIFETLSKRFVSKNDGLSAAPSEALPVPPLHDLIDVSNDDSRTLAQLLKVRILQPIDVLCKMIFPDINEGNYNNDEIDKVMFYVLGCFTHTILQNDNFKRQVQALAFVPKKKERVRASGVFDPRKDSLKRMFAQEDVFPEGDMYNEPATLVILEKLGMKSESNITAKDLFHSANQISRLSHHQTAIQKSEAILHHLNTHPKMLKETVDGKELGLLLMNIQWLTRLEQKVPSFPPSLPWWDAKEGGECFFTPTELKSPALVNLIGTVKPVLELRPLNQVSDYFGWQKPSFSDVALQLRNVIHCYSKEEKPYYMVILHEIYTFLSLANYETLSEVFQRTEIVNWVWNGDGFSSPNQMLSSEPRIDLAPYIRSLPSEMKMFIRLFDFFGVKSQSDSSVLLHVLYAIKEKYDDERSSLSHDLQLSVGILNELAQEKLPPDIQEKIVLPVYFDDNKCARFKSAGRCMYSVDSEWLMSDGEDEDMEYFYVHPDVPNRTAQLLGVPSLTNRMLDPDELFIKEEFGQEERLTSRLNRLLDDYTDGFAVPKELIQNADDAGATEVRFLYDERTNEDAKTFLIDEGMEGCQGPALWVYNDATFKDEDFVNITKLNETTKANDTAKIGRFGLGFNVVYNLTDVPMFVSRNYLAIFDPHTSFLGKAIKNTRRPGIKINLNKDIKRLKKFRNQFKPFNGVFGCDLHLDKQDNSFDGTLFRFPLRTKDQASASEIKKLWYNQEQMRELLQMFLQGAKNVLLFTQNVLTVQIYHLPNTESQDPQPTLMFQVTKSASHAGVLRELSFTINLPPTAFKLTKEEKSFLQQSNFLQASSKSKILAHGEKVDPKEFPKSSMIVEVECRLTKSGYHFFHEGVHSEKATWLIVSSMGNGQALKFANHDASLLPSGGAAVQLLPTESNAFLPLPVSNKFNGLDLKGTIFCYLPLPIHSGLPVHINGAFALASNRRHLQMKLEDDKSGFGVEWNNVLLRDSIASAFLDLLEDMKGLAPIDGSYKFHCLWPKTSEVQQNCLPLVVSFYTQLSRGGYSLFSNGEHWADIKQVIFLDPYFRKKAYTWEAANEVLKMCHRGREIVIDLPSNILDSFEQCRLEKAIGTRRYTKKRFFCEVFFPNVHILPPNLRDVLTLHALDDKSGEFHDLIRLYPCVPSSPTGNALNTPSFLVHPFGEAASLFSPEEGRFPYGTQESYVHPQRLARLVQLGMSLNDLPWSELSERAESILKLNSVGRKEALARITALLSFMEKKLLRQDKPASDITIRLLNTKFLPVLQKPSNFPLTWKGEELLKNSQVLLAPNEAFLEEQKYLVCCTEPLIGISISKELRSLLNLDAKEITLDQVVQQLTAAVSVKVHLLNTSEYKELRVVCTNLYSCLQNSLDHYSDEIIAFLRGISFILVDRRFLSANQVAFTLPVDCSPYLFQITHELALSFTPLLRAAGVKNKFDEQDYISSLQKVKERFGQHPLDEKSLQVATHLAKLLGETLDPTETSKQWEMVYLPDSKGLMRSVSDLCVRDCPWLPNEEGVNFVNDNIPWPTSRKLGVKSRKQEALRPRVSGIPFGQREKLANRLKRILTGYSSEKEILKELLQNADDAQATEVWFIKDPRHHSDERVFEDIWKPLQGPALCVYNNKPFRNEDIEGIRNLGEGSKGDDPNKTGKYGVGFNAVYNLTDVPSFMTKGEDIGEVLCAFDPNCKYVPNATPQEPGILFKDIKHLRKRFPDVFPCYLEDQFQIENGTMFRFPLRTRQMSVDSQISKRVVTLEILDTMLEDLKEELFEVLLFIDNVKKITICEVHKITGELVNFYSVETTMTKEDEVKKEAFRKRIKQVGTYSLPSDIPAARVSYVLNISDTFLHQEKWLIVEQLGFQKAVKKSIVNAFERKELGMLPRGGVACILEKNSKDHEGRGKKAYCFLPLPFETDLPVHINAHFALDHEARRNLWRDEGGGYRSDWNKALLGDVVASCYLRLLIEVRDFLKLPVSTDGKPCTLTCSEGEVSQSIKAYESFFPLKPLSDSNWEILVDSLYAEMVSNEVRVLPVVRNKHSDAVFPGCEGTNIVELNWFPPVGKGKKQVAFFNDLAETGPFARLPQREGNELQRKARRRFEEILIESGFNLVAFSLDLHKSLTRSGIRTCTVTPSSVVDFYKSFISRDPLCKIGSIPCNIRETPFRDAFGVILVLLYCKEMRKFADQLPDLPLLLTQDDHLRLFSSEDPKFLSRFQDILPGSPHIFVHVHLEEKVFNDTEILKSSAVRCLDVEGFSANLTQTLEVEQYGKGRFVEWSCNQKHLPNQRWLSRVWIFLSDIFSNILGDESLPEQAKSLQIKSALAPLANWSILPATESKIEATTRFLFPLDLNAPQTSTHLLVPLCESMGVLDYRSSDAANNSLMEVLKKFGLPELNYAVLSNLGSAVRLAPLMVSSLKVPSSLLAALHHKIERDPQSPKRLDPKHCKTILEYFSRSVAYLHEADKIKLRKLPFFLATHGGFAPLDSDRRVCVLPVGIPRKEIENLECHLKLIFIESLAVLSNLFKFLDLECVSAVDVYCTYILPTFNIFSEKGRLVHLEYIRKCLVSAEDDVDNKRLRKCLETTPFIPSLDGTLQTASSFYDPDVDVFRIILPPSNFPLKPLNSPEWLMFFRTVGLIHKVSRDHFMEFAREVAHEATTARTKTTFEKSKVLVKHLLHRHNVVAEGLVPTVSDIPFLSSEPVRKVLRELCLPYQGMRDYQIPFCTFKGAVPSEYAEIVWTQAHLLPRWANPMACRRELSSPPQMSTEKYCKIFTTQLQIVAEPPLELVVRHCQAVCHSQENNDDANISSLEQRTTLKVVMERIYEFLQTKLSTGNDVRGVLVNTPCILVEQGKRFILPSQVVLELYEHLEIKPFLYSLPREFGKFHTLFHALGCSKYVSISHYAMVLQMLYLKSNNDKLHPNEITACVKAVKGFFQLLEESVEGVSGVSQLYLPGISFRGSSLDEAEVVIPVTLQQSSYLVFCDVSPSFLDRLQNFDHLLLDLKSMKVSCSSAMTNYKELVMKLPTALRPKMLSSLVKETISSKNEITTLSVEAVNSLKHKLSCPQFIAAIVRLIRDENQITKDINDDAIANVEKRLRSIDVCVVENLRSVLLCDGSPIPGSQKKVSFVLEKSVVSNEERWTVYLDLLSVMNETFAHIYMLSNVIVDASEGLLGNRALTIPRLLDCDPCDMSSLLDSLHVRPDDSYVPRAEVDIFPKLGTFIPLIDHHLLNDAFEEFEPGEYVGFELEDPTLNREKGVPTYIYASVFREVTEESFPLLTKRYKINIGSGQELEVDVADLYKFHRLSSLSSAIVVFERHERSPPERPRSRNQQEVFDEISKLLEDTWKLPEEKRRKIVKRLYLQRHPDKNVGDEEFCTEVCKHIQSEASRLTRGEPRGSKQSSDVSSSRSKHGFYDDFFHSWEARARKHHTQREGYRCRQKYPRNSARAKNPQPGEARRWLRQAKADIAATENDIVYQRPSYEWACFKCHQAAEKALKAAQYAIDVERTNVDNLLLICQELEDSELTQLARQLECLVVNSTRMRYPNRVCFPRIPNEVYSADMAEEALGLAKKIVQRVNNRLS</sequence>
<comment type="caution">
    <text evidence="4">The sequence shown here is derived from an EMBL/GenBank/DDBJ whole genome shotgun (WGS) entry which is preliminary data.</text>
</comment>
<dbReference type="SUPFAM" id="SSF55874">
    <property type="entry name" value="ATPase domain of HSP90 chaperone/DNA topoisomerase II/histidine kinase"/>
    <property type="match status" value="3"/>
</dbReference>
<dbReference type="PANTHER" id="PTHR15600">
    <property type="entry name" value="SACSIN"/>
    <property type="match status" value="1"/>
</dbReference>
<name>A0ABN8PQF1_9CNID</name>
<dbReference type="PROSITE" id="PS50910">
    <property type="entry name" value="HEPN"/>
    <property type="match status" value="1"/>
</dbReference>
<dbReference type="Proteomes" id="UP001159405">
    <property type="component" value="Unassembled WGS sequence"/>
</dbReference>
<dbReference type="InterPro" id="IPR036890">
    <property type="entry name" value="HATPase_C_sf"/>
</dbReference>
<dbReference type="InterPro" id="IPR052972">
    <property type="entry name" value="Sacsin_chaperone_reg"/>
</dbReference>
<organism evidence="4 5">
    <name type="scientific">Porites lobata</name>
    <dbReference type="NCBI Taxonomy" id="104759"/>
    <lineage>
        <taxon>Eukaryota</taxon>
        <taxon>Metazoa</taxon>
        <taxon>Cnidaria</taxon>
        <taxon>Anthozoa</taxon>
        <taxon>Hexacorallia</taxon>
        <taxon>Scleractinia</taxon>
        <taxon>Fungiina</taxon>
        <taxon>Poritidae</taxon>
        <taxon>Porites</taxon>
    </lineage>
</organism>
<proteinExistence type="predicted"/>
<dbReference type="Gene3D" id="1.10.287.110">
    <property type="entry name" value="DnaJ domain"/>
    <property type="match status" value="1"/>
</dbReference>
<feature type="domain" description="HEPN" evidence="3">
    <location>
        <begin position="4346"/>
        <end position="4457"/>
    </location>
</feature>
<dbReference type="InterPro" id="IPR036869">
    <property type="entry name" value="J_dom_sf"/>
</dbReference>
<dbReference type="PANTHER" id="PTHR15600:SF42">
    <property type="entry name" value="SACSIN"/>
    <property type="match status" value="1"/>
</dbReference>
<dbReference type="SUPFAM" id="SSF81593">
    <property type="entry name" value="Nucleotidyltransferase substrate binding subunit/domain"/>
    <property type="match status" value="1"/>
</dbReference>
<dbReference type="Pfam" id="PF05168">
    <property type="entry name" value="HEPN"/>
    <property type="match status" value="1"/>
</dbReference>
<dbReference type="EMBL" id="CALNXK010000084">
    <property type="protein sequence ID" value="CAH3148612.1"/>
    <property type="molecule type" value="Genomic_DNA"/>
</dbReference>
<gene>
    <name evidence="4" type="ORF">PLOB_00046722</name>
</gene>
<keyword evidence="1" id="KW-0175">Coiled coil</keyword>
<dbReference type="InterPro" id="IPR058210">
    <property type="entry name" value="SACS/Nov_dom"/>
</dbReference>